<accession>A0A2W2CRM2</accession>
<gene>
    <name evidence="1" type="ORF">C1I99_03725</name>
</gene>
<protein>
    <submittedName>
        <fullName evidence="1">Uncharacterized protein</fullName>
    </submittedName>
</protein>
<keyword evidence="2" id="KW-1185">Reference proteome</keyword>
<evidence type="ECO:0000313" key="2">
    <source>
        <dbReference type="Proteomes" id="UP000248749"/>
    </source>
</evidence>
<dbReference type="RefSeq" id="WP_111132738.1">
    <property type="nucleotide sequence ID" value="NZ_POUB01000012.1"/>
</dbReference>
<evidence type="ECO:0000313" key="1">
    <source>
        <dbReference type="EMBL" id="PZG02222.1"/>
    </source>
</evidence>
<name>A0A2W2CRM2_9ACTN</name>
<organism evidence="1 2">
    <name type="scientific">Micromonospora deserti</name>
    <dbReference type="NCBI Taxonomy" id="2070366"/>
    <lineage>
        <taxon>Bacteria</taxon>
        <taxon>Bacillati</taxon>
        <taxon>Actinomycetota</taxon>
        <taxon>Actinomycetes</taxon>
        <taxon>Micromonosporales</taxon>
        <taxon>Micromonosporaceae</taxon>
        <taxon>Micromonospora</taxon>
    </lineage>
</organism>
<dbReference type="EMBL" id="POUB01000012">
    <property type="protein sequence ID" value="PZG02222.1"/>
    <property type="molecule type" value="Genomic_DNA"/>
</dbReference>
<comment type="caution">
    <text evidence="1">The sequence shown here is derived from an EMBL/GenBank/DDBJ whole genome shotgun (WGS) entry which is preliminary data.</text>
</comment>
<reference evidence="1 2" key="1">
    <citation type="submission" date="2018-01" db="EMBL/GenBank/DDBJ databases">
        <title>Draft genome sequence of Salinispora sp. 13K206.</title>
        <authorList>
            <person name="Sahin N."/>
            <person name="Saygin H."/>
            <person name="Ay H."/>
        </authorList>
    </citation>
    <scope>NUCLEOTIDE SEQUENCE [LARGE SCALE GENOMIC DNA]</scope>
    <source>
        <strain evidence="1 2">13K206</strain>
    </source>
</reference>
<dbReference type="Proteomes" id="UP000248749">
    <property type="component" value="Unassembled WGS sequence"/>
</dbReference>
<proteinExistence type="predicted"/>
<dbReference type="AlphaFoldDB" id="A0A2W2CRM2"/>
<sequence>MARWQELGATAAALVALARLGVLVRVAPEVFLAPTAVEESVSVVRALPQPFSVSQARQRSARFDGSRFR</sequence>